<dbReference type="Proteomes" id="UP001356427">
    <property type="component" value="Unassembled WGS sequence"/>
</dbReference>
<feature type="compositionally biased region" description="Polar residues" evidence="1">
    <location>
        <begin position="60"/>
        <end position="69"/>
    </location>
</feature>
<comment type="caution">
    <text evidence="3">The sequence shown here is derived from an EMBL/GenBank/DDBJ whole genome shotgun (WGS) entry which is preliminary data.</text>
</comment>
<dbReference type="InterPro" id="IPR002931">
    <property type="entry name" value="Transglutaminase-like"/>
</dbReference>
<dbReference type="AlphaFoldDB" id="A0AAN8KVZ8"/>
<evidence type="ECO:0000256" key="1">
    <source>
        <dbReference type="SAM" id="MobiDB-lite"/>
    </source>
</evidence>
<proteinExistence type="predicted"/>
<dbReference type="InterPro" id="IPR056564">
    <property type="entry name" value="Ig-like_KY"/>
</dbReference>
<dbReference type="SUPFAM" id="SSF54001">
    <property type="entry name" value="Cysteine proteinases"/>
    <property type="match status" value="1"/>
</dbReference>
<feature type="compositionally biased region" description="Low complexity" evidence="1">
    <location>
        <begin position="40"/>
        <end position="49"/>
    </location>
</feature>
<evidence type="ECO:0000313" key="3">
    <source>
        <dbReference type="EMBL" id="KAK6299123.1"/>
    </source>
</evidence>
<organism evidence="3 4">
    <name type="scientific">Coregonus suidteri</name>
    <dbReference type="NCBI Taxonomy" id="861788"/>
    <lineage>
        <taxon>Eukaryota</taxon>
        <taxon>Metazoa</taxon>
        <taxon>Chordata</taxon>
        <taxon>Craniata</taxon>
        <taxon>Vertebrata</taxon>
        <taxon>Euteleostomi</taxon>
        <taxon>Actinopterygii</taxon>
        <taxon>Neopterygii</taxon>
        <taxon>Teleostei</taxon>
        <taxon>Protacanthopterygii</taxon>
        <taxon>Salmoniformes</taxon>
        <taxon>Salmonidae</taxon>
        <taxon>Coregoninae</taxon>
        <taxon>Coregonus</taxon>
    </lineage>
</organism>
<sequence length="874" mass="97617">MGNILHMRSVEVPFPKISHNHRSVHCPLPTNSHLQHYCYNSNNSNNSNNTKVTEEESYPLATQKTSGQEVKTGESGEKKASKPQDGRSKDTSKTTSDDKQSLPVVQQEWKLETLSQNNKNNIMKSHITVASNVATKTTVATVASAAQSKASSSVLVLCQKWAAMESEAQRPMAKRQLSDESAACSLRVVKKSTLRREEVQSEVEGRAPLRKELFATTEVFSRVDNHAINTGKLRSQRIFSVPTITQTITEGAQNELEKLRAIWIWLCHNIEYDVSGYLGLTDKLCSPDRVIETGRGVCCGYSSVCMQMCQEAGIECQEVSGHGKGIGYRQGQSYQNTKSLHMWNAVKLGGHWYLLDACWGAGRVDMDNKAFIKRYDDFYFLTDPEDFINSHCPDEQEWQLLDNPIPLEEFEKRVLKTSEFYRLGLTLLHPKHFLLVTENGEASVSMKFTKPVDFTYQISQRNGCGPKVVNSSSGLLTVTRESMRLRLLPPTGGTYDVMIFARPGNNSGTFSWVCSLLVECPEQKPMEELPENPFLSWGLQRNAESLGVKKCSNGAEAAVSKTGSFELVLHTSRPLMMLCELTHKDLDPSIAKRCLATQIQSDHLTCNVLCPYLGYYRLSVFVRDYERPQDGFKNGGNFLLRCTEGAINLNELFPPALSTACGPGIRTQDAGLSKFSHTGVLVSTQQGKCNITFQNQQDLELHAVLFKEKRKRLGHPLSRHIFFTYNSSKVTISVALPEAGVYKLGLYAKSSTDQDFRMLCDFVLRNSSESSWPPFPCTYTAWQRGSVLFEPRGGLLEPLSWVRFRVRVPGAQRVSVLGEQLMELQLNKSRVWEGEVFTGANVSQLKLAASEGGGGSTDMAIIMSFDVLSQQNEM</sequence>
<feature type="domain" description="Transglutaminase-like" evidence="2">
    <location>
        <begin position="290"/>
        <end position="359"/>
    </location>
</feature>
<dbReference type="GO" id="GO:0005737">
    <property type="term" value="C:cytoplasm"/>
    <property type="evidence" value="ECO:0007669"/>
    <property type="project" value="TreeGrafter"/>
</dbReference>
<feature type="compositionally biased region" description="Basic and acidic residues" evidence="1">
    <location>
        <begin position="71"/>
        <end position="100"/>
    </location>
</feature>
<accession>A0AAN8KVZ8</accession>
<name>A0AAN8KVZ8_9TELE</name>
<dbReference type="InterPro" id="IPR038765">
    <property type="entry name" value="Papain-like_cys_pep_sf"/>
</dbReference>
<reference evidence="3 4" key="1">
    <citation type="submission" date="2021-04" db="EMBL/GenBank/DDBJ databases">
        <authorList>
            <person name="De Guttry C."/>
            <person name="Zahm M."/>
            <person name="Klopp C."/>
            <person name="Cabau C."/>
            <person name="Louis A."/>
            <person name="Berthelot C."/>
            <person name="Parey E."/>
            <person name="Roest Crollius H."/>
            <person name="Montfort J."/>
            <person name="Robinson-Rechavi M."/>
            <person name="Bucao C."/>
            <person name="Bouchez O."/>
            <person name="Gislard M."/>
            <person name="Lluch J."/>
            <person name="Milhes M."/>
            <person name="Lampietro C."/>
            <person name="Lopez Roques C."/>
            <person name="Donnadieu C."/>
            <person name="Braasch I."/>
            <person name="Desvignes T."/>
            <person name="Postlethwait J."/>
            <person name="Bobe J."/>
            <person name="Wedekind C."/>
            <person name="Guiguen Y."/>
        </authorList>
    </citation>
    <scope>NUCLEOTIDE SEQUENCE [LARGE SCALE GENOMIC DNA]</scope>
    <source>
        <strain evidence="3">Cs_M1</strain>
        <tissue evidence="3">Blood</tissue>
    </source>
</reference>
<gene>
    <name evidence="3" type="ORF">J4Q44_G00306330</name>
</gene>
<evidence type="ECO:0000313" key="4">
    <source>
        <dbReference type="Proteomes" id="UP001356427"/>
    </source>
</evidence>
<dbReference type="InterPro" id="IPR052557">
    <property type="entry name" value="CAP/Cytokinesis_protein"/>
</dbReference>
<dbReference type="Gene3D" id="3.10.620.30">
    <property type="match status" value="1"/>
</dbReference>
<dbReference type="Pfam" id="PF01841">
    <property type="entry name" value="Transglut_core"/>
    <property type="match status" value="1"/>
</dbReference>
<feature type="region of interest" description="Disordered" evidence="1">
    <location>
        <begin position="39"/>
        <end position="105"/>
    </location>
</feature>
<evidence type="ECO:0000259" key="2">
    <source>
        <dbReference type="SMART" id="SM00460"/>
    </source>
</evidence>
<protein>
    <recommendedName>
        <fullName evidence="2">Transglutaminase-like domain-containing protein</fullName>
    </recommendedName>
</protein>
<dbReference type="EMBL" id="JAGTTL010000029">
    <property type="protein sequence ID" value="KAK6299123.1"/>
    <property type="molecule type" value="Genomic_DNA"/>
</dbReference>
<keyword evidence="4" id="KW-1185">Reference proteome</keyword>
<dbReference type="PANTHER" id="PTHR46333:SF4">
    <property type="entry name" value="TRANSGLUTAMINASE-LIKE DOMAIN-CONTAINING PROTEIN"/>
    <property type="match status" value="1"/>
</dbReference>
<dbReference type="Pfam" id="PF23265">
    <property type="entry name" value="Ig-like_KY"/>
    <property type="match status" value="3"/>
</dbReference>
<dbReference type="PANTHER" id="PTHR46333">
    <property type="entry name" value="CYTOKINESIS PROTEIN 3"/>
    <property type="match status" value="1"/>
</dbReference>
<dbReference type="SMART" id="SM00460">
    <property type="entry name" value="TGc"/>
    <property type="match status" value="1"/>
</dbReference>